<dbReference type="AlphaFoldDB" id="A0A192D718"/>
<keyword evidence="6" id="KW-0695">RNA-directed DNA polymerase</keyword>
<dbReference type="GO" id="GO:0051607">
    <property type="term" value="P:defense response to virus"/>
    <property type="evidence" value="ECO:0007669"/>
    <property type="project" value="UniProtKB-KW"/>
</dbReference>
<proteinExistence type="inferred from homology"/>
<dbReference type="Gene3D" id="3.30.70.270">
    <property type="match status" value="1"/>
</dbReference>
<dbReference type="InterPro" id="IPR000477">
    <property type="entry name" value="RT_dom"/>
</dbReference>
<evidence type="ECO:0000313" key="12">
    <source>
        <dbReference type="Proteomes" id="UP000078263"/>
    </source>
</evidence>
<dbReference type="CDD" id="cd03487">
    <property type="entry name" value="RT_Bac_retron_II"/>
    <property type="match status" value="1"/>
</dbReference>
<evidence type="ECO:0000313" key="11">
    <source>
        <dbReference type="EMBL" id="ANK13900.1"/>
    </source>
</evidence>
<name>A0A192D718_9SPHN</name>
<dbReference type="EC" id="2.7.7.49" evidence="1"/>
<evidence type="ECO:0000256" key="9">
    <source>
        <dbReference type="ARBA" id="ARBA00048173"/>
    </source>
</evidence>
<protein>
    <recommendedName>
        <fullName evidence="1">RNA-directed DNA polymerase</fullName>
        <ecNumber evidence="1">2.7.7.49</ecNumber>
    </recommendedName>
</protein>
<feature type="domain" description="Reverse transcriptase" evidence="10">
    <location>
        <begin position="1"/>
        <end position="300"/>
    </location>
</feature>
<evidence type="ECO:0000256" key="8">
    <source>
        <dbReference type="ARBA" id="ARBA00034120"/>
    </source>
</evidence>
<keyword evidence="2" id="KW-0808">Transferase</keyword>
<dbReference type="KEGG" id="pns:A9D12_14070"/>
<dbReference type="PROSITE" id="PS50878">
    <property type="entry name" value="RT_POL"/>
    <property type="match status" value="1"/>
</dbReference>
<keyword evidence="7" id="KW-0051">Antiviral defense</keyword>
<dbReference type="PANTHER" id="PTHR34047">
    <property type="entry name" value="NUCLEAR INTRON MATURASE 1, MITOCHONDRIAL-RELATED"/>
    <property type="match status" value="1"/>
</dbReference>
<comment type="catalytic activity">
    <reaction evidence="9">
        <text>DNA(n) + a 2'-deoxyribonucleoside 5'-triphosphate = DNA(n+1) + diphosphate</text>
        <dbReference type="Rhea" id="RHEA:22508"/>
        <dbReference type="Rhea" id="RHEA-COMP:17339"/>
        <dbReference type="Rhea" id="RHEA-COMP:17340"/>
        <dbReference type="ChEBI" id="CHEBI:33019"/>
        <dbReference type="ChEBI" id="CHEBI:61560"/>
        <dbReference type="ChEBI" id="CHEBI:173112"/>
        <dbReference type="EC" id="2.7.7.49"/>
    </reaction>
</comment>
<dbReference type="InterPro" id="IPR000123">
    <property type="entry name" value="Reverse_transcriptase_msDNA"/>
</dbReference>
<keyword evidence="5" id="KW-0460">Magnesium</keyword>
<evidence type="ECO:0000256" key="6">
    <source>
        <dbReference type="ARBA" id="ARBA00022918"/>
    </source>
</evidence>
<evidence type="ECO:0000256" key="4">
    <source>
        <dbReference type="ARBA" id="ARBA00022723"/>
    </source>
</evidence>
<evidence type="ECO:0000256" key="1">
    <source>
        <dbReference type="ARBA" id="ARBA00012493"/>
    </source>
</evidence>
<gene>
    <name evidence="11" type="ORF">A9D12_14070</name>
</gene>
<evidence type="ECO:0000256" key="7">
    <source>
        <dbReference type="ARBA" id="ARBA00023118"/>
    </source>
</evidence>
<organism evidence="11 12">
    <name type="scientific">Erythrobacter neustonensis</name>
    <dbReference type="NCBI Taxonomy" id="1112"/>
    <lineage>
        <taxon>Bacteria</taxon>
        <taxon>Pseudomonadati</taxon>
        <taxon>Pseudomonadota</taxon>
        <taxon>Alphaproteobacteria</taxon>
        <taxon>Sphingomonadales</taxon>
        <taxon>Erythrobacteraceae</taxon>
        <taxon>Erythrobacter/Porphyrobacter group</taxon>
        <taxon>Erythrobacter</taxon>
    </lineage>
</organism>
<evidence type="ECO:0000256" key="3">
    <source>
        <dbReference type="ARBA" id="ARBA00022695"/>
    </source>
</evidence>
<reference evidence="11 12" key="1">
    <citation type="submission" date="2016-05" db="EMBL/GenBank/DDBJ databases">
        <title>Compelete Genome Sequence of Bacteriochlorophyll-Synthesizing Bacterium Porphyrobacter neustonensis DSM 9434.</title>
        <authorList>
            <person name="Shi X.-L."/>
            <person name="Wu Y.-H."/>
            <person name="Cheng H."/>
            <person name="Xu L."/>
            <person name="Zhang X.-Q."/>
            <person name="Wang C.-S."/>
            <person name="Xu X.-W."/>
        </authorList>
    </citation>
    <scope>NUCLEOTIDE SEQUENCE [LARGE SCALE GENOMIC DNA]</scope>
    <source>
        <strain evidence="11 12">DSM 9434</strain>
    </source>
</reference>
<keyword evidence="3" id="KW-0548">Nucleotidyltransferase</keyword>
<dbReference type="PRINTS" id="PR00866">
    <property type="entry name" value="RNADNAPOLMS"/>
</dbReference>
<dbReference type="PANTHER" id="PTHR34047:SF7">
    <property type="entry name" value="RNA-DIRECTED DNA POLYMERASE"/>
    <property type="match status" value="1"/>
</dbReference>
<dbReference type="RefSeq" id="WP_068353032.1">
    <property type="nucleotide sequence ID" value="NZ_CP016033.1"/>
</dbReference>
<dbReference type="Pfam" id="PF00078">
    <property type="entry name" value="RVT_1"/>
    <property type="match status" value="1"/>
</dbReference>
<dbReference type="EMBL" id="CP016033">
    <property type="protein sequence ID" value="ANK13900.1"/>
    <property type="molecule type" value="Genomic_DNA"/>
</dbReference>
<dbReference type="GO" id="GO:0003964">
    <property type="term" value="F:RNA-directed DNA polymerase activity"/>
    <property type="evidence" value="ECO:0007669"/>
    <property type="project" value="UniProtKB-KW"/>
</dbReference>
<keyword evidence="4" id="KW-0479">Metal-binding</keyword>
<evidence type="ECO:0000256" key="2">
    <source>
        <dbReference type="ARBA" id="ARBA00022679"/>
    </source>
</evidence>
<sequence>MPAPSPQRYRSGGLRQAVAKVTLDNALTAFARIRETDPRITPVLTLRHFSVVTGLPYLFLRRTVARRAHIGYRFVYLRKRIPGRSSMRMISIPPPSLAAAQRWLVDNVLRYVEPHPASFAFHPDSSPVLASEQHPNTQWLLKVDIEDFFHSVSEGRVSAIFSKLGFPKLLAFEFARLCTIGLDRGPGRNPAPHPGPITLYESNIEGFLPQGAPTSPMLANLAMVRTDTLLSALADARGFRYSRYADDLAFSSDKPRTIAEMHSLRREVCRILNDAGFRPNRRKTVIRGPGTRRVILGLLVDGPTPRLSREFKDNIRLHLYYLTSPDHGPAKHALARKTGTSSLYHHVRGLIAWATQVEPAFGAAALITFRSAPWPLIQPQEFGEEDDGF</sequence>
<dbReference type="GO" id="GO:0003723">
    <property type="term" value="F:RNA binding"/>
    <property type="evidence" value="ECO:0007669"/>
    <property type="project" value="InterPro"/>
</dbReference>
<dbReference type="InterPro" id="IPR051083">
    <property type="entry name" value="GrpII_Intron_Splice-Mob/Def"/>
</dbReference>
<comment type="similarity">
    <text evidence="8">Belongs to the bacterial reverse transcriptase family.</text>
</comment>
<dbReference type="SUPFAM" id="SSF56672">
    <property type="entry name" value="DNA/RNA polymerases"/>
    <property type="match status" value="1"/>
</dbReference>
<dbReference type="GO" id="GO:0046872">
    <property type="term" value="F:metal ion binding"/>
    <property type="evidence" value="ECO:0007669"/>
    <property type="project" value="UniProtKB-KW"/>
</dbReference>
<dbReference type="OrthoDB" id="7055795at2"/>
<dbReference type="STRING" id="1112.A9D12_14070"/>
<dbReference type="InterPro" id="IPR043128">
    <property type="entry name" value="Rev_trsase/Diguanyl_cyclase"/>
</dbReference>
<dbReference type="Proteomes" id="UP000078263">
    <property type="component" value="Chromosome"/>
</dbReference>
<keyword evidence="12" id="KW-1185">Reference proteome</keyword>
<evidence type="ECO:0000259" key="10">
    <source>
        <dbReference type="PROSITE" id="PS50878"/>
    </source>
</evidence>
<evidence type="ECO:0000256" key="5">
    <source>
        <dbReference type="ARBA" id="ARBA00022842"/>
    </source>
</evidence>
<accession>A0A192D718</accession>
<dbReference type="InterPro" id="IPR043502">
    <property type="entry name" value="DNA/RNA_pol_sf"/>
</dbReference>